<evidence type="ECO:0000256" key="1">
    <source>
        <dbReference type="SAM" id="MobiDB-lite"/>
    </source>
</evidence>
<feature type="domain" description="DUF2061" evidence="3">
    <location>
        <begin position="10"/>
        <end position="60"/>
    </location>
</feature>
<reference evidence="5" key="1">
    <citation type="journal article" date="2019" name="Int. J. Syst. Evol. Microbiol.">
        <title>The Global Catalogue of Microorganisms (GCM) 10K type strain sequencing project: providing services to taxonomists for standard genome sequencing and annotation.</title>
        <authorList>
            <consortium name="The Broad Institute Genomics Platform"/>
            <consortium name="The Broad Institute Genome Sequencing Center for Infectious Disease"/>
            <person name="Wu L."/>
            <person name="Ma J."/>
        </authorList>
    </citation>
    <scope>NUCLEOTIDE SEQUENCE [LARGE SCALE GENOMIC DNA]</scope>
    <source>
        <strain evidence="5">CCUG 60898</strain>
    </source>
</reference>
<evidence type="ECO:0000313" key="4">
    <source>
        <dbReference type="EMBL" id="MFD0975756.1"/>
    </source>
</evidence>
<keyword evidence="2" id="KW-1133">Transmembrane helix</keyword>
<sequence length="163" mass="18849">MKDKTYKRHIAKAITWRIVGTIDTILLAWFISGSPSTGLKVGVAEVITKMVLYYLHERAWFKVKMGVKRNGHDSKKRHLAKTFSWRFIGTLDTMVLAWIISGNPMTGFKIGAAEVVTKMVLYYLHERTWYKIDFGLPSRRTAEERKTQLEPQVKSVNNEKMVD</sequence>
<dbReference type="InterPro" id="IPR018638">
    <property type="entry name" value="DUF2061_membrane"/>
</dbReference>
<evidence type="ECO:0000256" key="2">
    <source>
        <dbReference type="SAM" id="Phobius"/>
    </source>
</evidence>
<comment type="caution">
    <text evidence="4">The sequence shown here is derived from an EMBL/GenBank/DDBJ whole genome shotgun (WGS) entry which is preliminary data.</text>
</comment>
<organism evidence="4 5">
    <name type="scientific">Salinimicrobium gaetbulicola</name>
    <dbReference type="NCBI Taxonomy" id="999702"/>
    <lineage>
        <taxon>Bacteria</taxon>
        <taxon>Pseudomonadati</taxon>
        <taxon>Bacteroidota</taxon>
        <taxon>Flavobacteriia</taxon>
        <taxon>Flavobacteriales</taxon>
        <taxon>Flavobacteriaceae</taxon>
        <taxon>Salinimicrobium</taxon>
    </lineage>
</organism>
<dbReference type="RefSeq" id="WP_380736795.1">
    <property type="nucleotide sequence ID" value="NZ_JBHTJP010000032.1"/>
</dbReference>
<feature type="domain" description="DUF2061" evidence="3">
    <location>
        <begin position="79"/>
        <end position="129"/>
    </location>
</feature>
<keyword evidence="2" id="KW-0472">Membrane</keyword>
<dbReference type="Proteomes" id="UP001597100">
    <property type="component" value="Unassembled WGS sequence"/>
</dbReference>
<proteinExistence type="predicted"/>
<protein>
    <submittedName>
        <fullName evidence="4">DUF2061 domain-containing protein</fullName>
    </submittedName>
</protein>
<feature type="transmembrane region" description="Helical" evidence="2">
    <location>
        <begin position="14"/>
        <end position="31"/>
    </location>
</feature>
<evidence type="ECO:0000313" key="5">
    <source>
        <dbReference type="Proteomes" id="UP001597100"/>
    </source>
</evidence>
<dbReference type="Pfam" id="PF09834">
    <property type="entry name" value="DUF2061"/>
    <property type="match status" value="2"/>
</dbReference>
<feature type="region of interest" description="Disordered" evidence="1">
    <location>
        <begin position="143"/>
        <end position="163"/>
    </location>
</feature>
<dbReference type="EMBL" id="JBHTJP010000032">
    <property type="protein sequence ID" value="MFD0975756.1"/>
    <property type="molecule type" value="Genomic_DNA"/>
</dbReference>
<keyword evidence="5" id="KW-1185">Reference proteome</keyword>
<evidence type="ECO:0000259" key="3">
    <source>
        <dbReference type="Pfam" id="PF09834"/>
    </source>
</evidence>
<feature type="compositionally biased region" description="Polar residues" evidence="1">
    <location>
        <begin position="154"/>
        <end position="163"/>
    </location>
</feature>
<accession>A0ABW3ICP8</accession>
<keyword evidence="2" id="KW-0812">Transmembrane</keyword>
<name>A0ABW3ICP8_9FLAO</name>
<gene>
    <name evidence="4" type="ORF">ACFQ1G_03035</name>
</gene>